<evidence type="ECO:0000313" key="2">
    <source>
        <dbReference type="Proteomes" id="UP000181936"/>
    </source>
</evidence>
<reference evidence="1 2" key="1">
    <citation type="journal article" date="2016" name="Sci. Rep.">
        <title>Complete genome sequence and transcriptomic analysis of a novel marine strain Bacillus weihaiensis reveals the mechanism of brown algae degradation.</title>
        <authorList>
            <person name="Zhu Y."/>
            <person name="Chen P."/>
            <person name="Bao Y."/>
            <person name="Men Y."/>
            <person name="Zeng Y."/>
            <person name="Yang J."/>
            <person name="Sun J."/>
            <person name="Sun Y."/>
        </authorList>
    </citation>
    <scope>NUCLEOTIDE SEQUENCE [LARGE SCALE GENOMIC DNA]</scope>
    <source>
        <strain evidence="1 2">Alg07</strain>
    </source>
</reference>
<dbReference type="KEGG" id="bwh:A9C19_00615"/>
<dbReference type="InterPro" id="IPR016181">
    <property type="entry name" value="Acyl_CoA_acyltransferase"/>
</dbReference>
<gene>
    <name evidence="1" type="ORF">A9C19_00615</name>
</gene>
<evidence type="ECO:0008006" key="3">
    <source>
        <dbReference type="Google" id="ProtNLM"/>
    </source>
</evidence>
<dbReference type="SUPFAM" id="SSF55729">
    <property type="entry name" value="Acyl-CoA N-acyltransferases (Nat)"/>
    <property type="match status" value="1"/>
</dbReference>
<protein>
    <recommendedName>
        <fullName evidence="3">N-acetyltransferase domain-containing protein</fullName>
    </recommendedName>
</protein>
<dbReference type="OrthoDB" id="2678531at2"/>
<sequence length="147" mass="16509">MFFQLKVAEINDVNRLVEFVEKAGVSSLGLEESYDCFVLMENGDREVVACIGVEPVGKYGLLRSLVVSDKLKQAHILTLFQSIQTLSEQKGIHDLYLVTNREASVHFLELMGFVETDQQTIPQELLTLKHLSGSLEEDHVKIMVKSA</sequence>
<dbReference type="Proteomes" id="UP000181936">
    <property type="component" value="Chromosome"/>
</dbReference>
<keyword evidence="2" id="KW-1185">Reference proteome</keyword>
<dbReference type="Gene3D" id="3.40.630.30">
    <property type="match status" value="1"/>
</dbReference>
<proteinExistence type="predicted"/>
<name>A0A1L3MM99_9BACI</name>
<organism evidence="1 2">
    <name type="scientific">Bacillus weihaiensis</name>
    <dbReference type="NCBI Taxonomy" id="1547283"/>
    <lineage>
        <taxon>Bacteria</taxon>
        <taxon>Bacillati</taxon>
        <taxon>Bacillota</taxon>
        <taxon>Bacilli</taxon>
        <taxon>Bacillales</taxon>
        <taxon>Bacillaceae</taxon>
        <taxon>Bacillus</taxon>
    </lineage>
</organism>
<dbReference type="EMBL" id="CP016020">
    <property type="protein sequence ID" value="APH03374.1"/>
    <property type="molecule type" value="Genomic_DNA"/>
</dbReference>
<accession>A0A1L3MM99</accession>
<dbReference type="STRING" id="1547283.A9C19_00615"/>
<dbReference type="AlphaFoldDB" id="A0A1L3MM99"/>
<evidence type="ECO:0000313" key="1">
    <source>
        <dbReference type="EMBL" id="APH03374.1"/>
    </source>
</evidence>
<dbReference type="RefSeq" id="WP_072578157.1">
    <property type="nucleotide sequence ID" value="NZ_CP016020.1"/>
</dbReference>